<dbReference type="GO" id="GO:0045547">
    <property type="term" value="F:ditrans,polycis-polyprenyl diphosphate synthase [(2E,6E)-farnesyl diphosphate specific] activity"/>
    <property type="evidence" value="ECO:0007669"/>
    <property type="project" value="UniProtKB-EC"/>
</dbReference>
<protein>
    <recommendedName>
        <fullName evidence="5">Alkyl transferase</fullName>
        <ecNumber evidence="5">2.5.1.-</ecNumber>
    </recommendedName>
</protein>
<comment type="similarity">
    <text evidence="1 5">Belongs to the UPP synthase family.</text>
</comment>
<dbReference type="InterPro" id="IPR036424">
    <property type="entry name" value="UPP_synth-like_sf"/>
</dbReference>
<dbReference type="InterPro" id="IPR018520">
    <property type="entry name" value="UPP_synth-like_CS"/>
</dbReference>
<evidence type="ECO:0000256" key="3">
    <source>
        <dbReference type="ARBA" id="ARBA00022842"/>
    </source>
</evidence>
<dbReference type="SUPFAM" id="SSF64005">
    <property type="entry name" value="Undecaprenyl diphosphate synthase"/>
    <property type="match status" value="1"/>
</dbReference>
<accession>A0A0P4WKX4</accession>
<dbReference type="FunFam" id="3.40.1180.10:FF:000005">
    <property type="entry name" value="Alkyl transferase"/>
    <property type="match status" value="1"/>
</dbReference>
<reference evidence="6" key="1">
    <citation type="submission" date="2015-09" db="EMBL/GenBank/DDBJ databases">
        <title>Scylla olivacea transcriptome.</title>
        <authorList>
            <person name="Ikhwanuddin M."/>
        </authorList>
    </citation>
    <scope>NUCLEOTIDE SEQUENCE</scope>
</reference>
<comment type="catalytic activity">
    <reaction evidence="4">
        <text>n isopentenyl diphosphate + (2E,6E)-farnesyl diphosphate = a di-trans,poly-cis-polyprenyl diphosphate + n diphosphate</text>
        <dbReference type="Rhea" id="RHEA:53008"/>
        <dbReference type="Rhea" id="RHEA-COMP:19494"/>
        <dbReference type="ChEBI" id="CHEBI:33019"/>
        <dbReference type="ChEBI" id="CHEBI:128769"/>
        <dbReference type="ChEBI" id="CHEBI:136960"/>
        <dbReference type="ChEBI" id="CHEBI:175763"/>
        <dbReference type="EC" id="2.5.1.87"/>
    </reaction>
</comment>
<dbReference type="GO" id="GO:0016094">
    <property type="term" value="P:polyprenol biosynthetic process"/>
    <property type="evidence" value="ECO:0007669"/>
    <property type="project" value="TreeGrafter"/>
</dbReference>
<dbReference type="EMBL" id="GDRN01023959">
    <property type="protein sequence ID" value="JAI67755.1"/>
    <property type="molecule type" value="Transcribed_RNA"/>
</dbReference>
<name>A0A0P4WKX4_SCYOL</name>
<dbReference type="Pfam" id="PF01255">
    <property type="entry name" value="Prenyltransf"/>
    <property type="match status" value="1"/>
</dbReference>
<evidence type="ECO:0000313" key="6">
    <source>
        <dbReference type="EMBL" id="JAI67755.1"/>
    </source>
</evidence>
<dbReference type="CDD" id="cd00475">
    <property type="entry name" value="Cis_IPPS"/>
    <property type="match status" value="1"/>
</dbReference>
<keyword evidence="3" id="KW-0460">Magnesium</keyword>
<dbReference type="AlphaFoldDB" id="A0A0P4WKX4"/>
<dbReference type="PANTHER" id="PTHR10291:SF43">
    <property type="entry name" value="DEHYDRODOLICHYL DIPHOSPHATE SYNTHASE COMPLEX SUBUNIT DHDDS"/>
    <property type="match status" value="1"/>
</dbReference>
<dbReference type="GO" id="GO:1904423">
    <property type="term" value="C:dehydrodolichyl diphosphate synthase complex"/>
    <property type="evidence" value="ECO:0007669"/>
    <property type="project" value="TreeGrafter"/>
</dbReference>
<evidence type="ECO:0000256" key="5">
    <source>
        <dbReference type="RuleBase" id="RU363018"/>
    </source>
</evidence>
<dbReference type="Gene3D" id="3.40.1180.10">
    <property type="entry name" value="Decaprenyl diphosphate synthase-like"/>
    <property type="match status" value="1"/>
</dbReference>
<keyword evidence="2 5" id="KW-0808">Transferase</keyword>
<dbReference type="GO" id="GO:0005783">
    <property type="term" value="C:endoplasmic reticulum"/>
    <property type="evidence" value="ECO:0007669"/>
    <property type="project" value="TreeGrafter"/>
</dbReference>
<dbReference type="PANTHER" id="PTHR10291">
    <property type="entry name" value="DEHYDRODOLICHYL DIPHOSPHATE SYNTHASE FAMILY MEMBER"/>
    <property type="match status" value="1"/>
</dbReference>
<proteinExistence type="inferred from homology"/>
<organism evidence="6">
    <name type="scientific">Scylla olivacea</name>
    <name type="common">Orange mud crab</name>
    <name type="synonym">Cancer olivacea</name>
    <dbReference type="NCBI Taxonomy" id="85551"/>
    <lineage>
        <taxon>Eukaryota</taxon>
        <taxon>Metazoa</taxon>
        <taxon>Ecdysozoa</taxon>
        <taxon>Arthropoda</taxon>
        <taxon>Crustacea</taxon>
        <taxon>Multicrustacea</taxon>
        <taxon>Malacostraca</taxon>
        <taxon>Eumalacostraca</taxon>
        <taxon>Eucarida</taxon>
        <taxon>Decapoda</taxon>
        <taxon>Pleocyemata</taxon>
        <taxon>Brachyura</taxon>
        <taxon>Eubrachyura</taxon>
        <taxon>Portunoidea</taxon>
        <taxon>Portunidae</taxon>
        <taxon>Portuninae</taxon>
        <taxon>Scylla</taxon>
    </lineage>
</organism>
<dbReference type="EC" id="2.5.1.-" evidence="5"/>
<sequence length="337" mass="38594">MTWVVEQKRSWAEWVALRVLQVGPIPTHLAVIMDGNRRYARQKQRDTLAGHTQGFHKLAEVLSWCRDLGIRHVTAYAFSIENFKRSKSEVDGLLNLAVEKFALMLEEQDKLAELGVCISVLGKLSLLPESIQKMAAQVMLATRHNNQFFLNLAVAYTGCEEITSAVQELAVGVAEDRLKSSDVNEEALEACLYGSGNREPDLLVRTSGEHRLSDFLLWQSAYSCLFFTKVLWPDFSIWHLFGAVFFYQRQYHTLAAARREALAQRCRTIEERDLEQCRSQHGDKVTHEHLATQAAARTARLQTFLDYRKKRQLAYLYKLSSLTVKEQENKVEESQVL</sequence>
<dbReference type="InterPro" id="IPR001441">
    <property type="entry name" value="UPP_synth-like"/>
</dbReference>
<dbReference type="PROSITE" id="PS01066">
    <property type="entry name" value="UPP_SYNTHASE"/>
    <property type="match status" value="1"/>
</dbReference>
<evidence type="ECO:0000256" key="2">
    <source>
        <dbReference type="ARBA" id="ARBA00022679"/>
    </source>
</evidence>
<dbReference type="HAMAP" id="MF_01139">
    <property type="entry name" value="ISPT"/>
    <property type="match status" value="1"/>
</dbReference>
<evidence type="ECO:0000256" key="4">
    <source>
        <dbReference type="ARBA" id="ARBA00047353"/>
    </source>
</evidence>
<dbReference type="NCBIfam" id="TIGR00055">
    <property type="entry name" value="uppS"/>
    <property type="match status" value="1"/>
</dbReference>
<evidence type="ECO:0000256" key="1">
    <source>
        <dbReference type="ARBA" id="ARBA00005432"/>
    </source>
</evidence>